<accession>A0ABR1DVW0</accession>
<dbReference type="InterPro" id="IPR023210">
    <property type="entry name" value="NADP_OxRdtase_dom"/>
</dbReference>
<evidence type="ECO:0000313" key="10">
    <source>
        <dbReference type="EMBL" id="KAK6754566.1"/>
    </source>
</evidence>
<dbReference type="PANTHER" id="PTHR13295">
    <property type="entry name" value="GLUTAMATE CYSTEINE LIGASE REGULATORY SUBUNIT"/>
    <property type="match status" value="1"/>
</dbReference>
<proteinExistence type="inferred from homology"/>
<evidence type="ECO:0000256" key="4">
    <source>
        <dbReference type="ARBA" id="ARBA00022684"/>
    </source>
</evidence>
<comment type="caution">
    <text evidence="10">The sequence shown here is derived from an EMBL/GenBank/DDBJ whole genome shotgun (WGS) entry which is preliminary data.</text>
</comment>
<evidence type="ECO:0000256" key="1">
    <source>
        <dbReference type="ARBA" id="ARBA00005006"/>
    </source>
</evidence>
<evidence type="ECO:0000313" key="11">
    <source>
        <dbReference type="Proteomes" id="UP001303046"/>
    </source>
</evidence>
<organism evidence="10 11">
    <name type="scientific">Necator americanus</name>
    <name type="common">Human hookworm</name>
    <dbReference type="NCBI Taxonomy" id="51031"/>
    <lineage>
        <taxon>Eukaryota</taxon>
        <taxon>Metazoa</taxon>
        <taxon>Ecdysozoa</taxon>
        <taxon>Nematoda</taxon>
        <taxon>Chromadorea</taxon>
        <taxon>Rhabditida</taxon>
        <taxon>Rhabditina</taxon>
        <taxon>Rhabditomorpha</taxon>
        <taxon>Strongyloidea</taxon>
        <taxon>Ancylostomatidae</taxon>
        <taxon>Bunostominae</taxon>
        <taxon>Necator</taxon>
    </lineage>
</organism>
<evidence type="ECO:0000256" key="7">
    <source>
        <dbReference type="ARBA" id="ARBA00031732"/>
    </source>
</evidence>
<reference evidence="10 11" key="1">
    <citation type="submission" date="2023-08" db="EMBL/GenBank/DDBJ databases">
        <title>A Necator americanus chromosomal reference genome.</title>
        <authorList>
            <person name="Ilik V."/>
            <person name="Petrzelkova K.J."/>
            <person name="Pardy F."/>
            <person name="Fuh T."/>
            <person name="Niatou-Singa F.S."/>
            <person name="Gouil Q."/>
            <person name="Baker L."/>
            <person name="Ritchie M.E."/>
            <person name="Jex A.R."/>
            <person name="Gazzola D."/>
            <person name="Li H."/>
            <person name="Toshio Fujiwara R."/>
            <person name="Zhan B."/>
            <person name="Aroian R.V."/>
            <person name="Pafco B."/>
            <person name="Schwarz E.M."/>
        </authorList>
    </citation>
    <scope>NUCLEOTIDE SEQUENCE [LARGE SCALE GENOMIC DNA]</scope>
    <source>
        <strain evidence="10 11">Aroian</strain>
        <tissue evidence="10">Whole animal</tissue>
    </source>
</reference>
<keyword evidence="4" id="KW-0317">Glutathione biosynthesis</keyword>
<name>A0ABR1DVW0_NECAM</name>
<dbReference type="EMBL" id="JAVFWL010000005">
    <property type="protein sequence ID" value="KAK6754566.1"/>
    <property type="molecule type" value="Genomic_DNA"/>
</dbReference>
<comment type="subunit">
    <text evidence="3">Heterodimer of a catalytic heavy chain and a regulatory light chain.</text>
</comment>
<dbReference type="InterPro" id="IPR036812">
    <property type="entry name" value="NAD(P)_OxRdtase_dom_sf"/>
</dbReference>
<comment type="pathway">
    <text evidence="1">Sulfur metabolism; glutathione biosynthesis; glutathione from L-cysteine and L-glutamate: step 1/2.</text>
</comment>
<dbReference type="SUPFAM" id="SSF51430">
    <property type="entry name" value="NAD(P)-linked oxidoreductase"/>
    <property type="match status" value="1"/>
</dbReference>
<dbReference type="PANTHER" id="PTHR13295:SF4">
    <property type="entry name" value="GLUTAMATE--CYSTEINE LIGASE REGULATORY SUBUNIT"/>
    <property type="match status" value="1"/>
</dbReference>
<dbReference type="Pfam" id="PF00248">
    <property type="entry name" value="Aldo_ket_red"/>
    <property type="match status" value="1"/>
</dbReference>
<dbReference type="Gene3D" id="3.20.20.100">
    <property type="entry name" value="NADP-dependent oxidoreductase domain"/>
    <property type="match status" value="1"/>
</dbReference>
<comment type="similarity">
    <text evidence="2">Belongs to the aldo/keto reductase family. Glutamate--cysteine ligase light chain subfamily.</text>
</comment>
<dbReference type="Proteomes" id="UP001303046">
    <property type="component" value="Unassembled WGS sequence"/>
</dbReference>
<evidence type="ECO:0000256" key="5">
    <source>
        <dbReference type="ARBA" id="ARBA00030406"/>
    </source>
</evidence>
<feature type="domain" description="NADP-dependent oxidoreductase" evidence="9">
    <location>
        <begin position="95"/>
        <end position="214"/>
    </location>
</feature>
<gene>
    <name evidence="10" type="primary">Necator_chrV.g18307</name>
    <name evidence="10" type="ORF">RB195_013516</name>
</gene>
<protein>
    <recommendedName>
        <fullName evidence="7">GCS light chain</fullName>
    </recommendedName>
    <alternativeName>
        <fullName evidence="5">Gamma-ECS regulatory subunit</fullName>
    </alternativeName>
    <alternativeName>
        <fullName evidence="8">Gamma-glutamylcysteine synthetase regulatory subunit</fullName>
    </alternativeName>
    <alternativeName>
        <fullName evidence="6">Glutamate--cysteine ligase modifier subunit</fullName>
    </alternativeName>
</protein>
<evidence type="ECO:0000256" key="8">
    <source>
        <dbReference type="ARBA" id="ARBA00032926"/>
    </source>
</evidence>
<evidence type="ECO:0000256" key="3">
    <source>
        <dbReference type="ARBA" id="ARBA00011532"/>
    </source>
</evidence>
<evidence type="ECO:0000256" key="2">
    <source>
        <dbReference type="ARBA" id="ARBA00008612"/>
    </source>
</evidence>
<sequence length="270" mass="30339">MNLKWVKIPLRQMVGTMPPILPGSSFTLHTGNLNNYLELVTRRHRNSSAEISAACKHLASTKIVFRMTESVFSPTTEVLQHTETDVKTTLKICLTSFSAEDVREAVRVTLETLQLGTLSQLIVSFPYDESADLSDEVWLEKVSPIWAAVEELVEKDIVHSIGVSDLDVDRLRLLRDASKEHPPTINHYSIDGCCAVPSELVEYAKSHDIQLLTHNDPRSFSLDADVLDSTDKITGLGTNLTNKWAARYTIWIRSRSVMAAKGYFVHFVRN</sequence>
<keyword evidence="11" id="KW-1185">Reference proteome</keyword>
<evidence type="ECO:0000259" key="9">
    <source>
        <dbReference type="Pfam" id="PF00248"/>
    </source>
</evidence>
<evidence type="ECO:0000256" key="6">
    <source>
        <dbReference type="ARBA" id="ARBA00031154"/>
    </source>
</evidence>
<dbReference type="InterPro" id="IPR032963">
    <property type="entry name" value="Gclm"/>
</dbReference>